<evidence type="ECO:0000256" key="5">
    <source>
        <dbReference type="SAM" id="SignalP"/>
    </source>
</evidence>
<gene>
    <name evidence="7" type="ORF">HYH02_003783</name>
</gene>
<evidence type="ECO:0000256" key="1">
    <source>
        <dbReference type="ARBA" id="ARBA00022729"/>
    </source>
</evidence>
<keyword evidence="3" id="KW-0245">EGF-like domain</keyword>
<dbReference type="PANTHER" id="PTHR14949">
    <property type="entry name" value="EGF-LIKE-DOMAIN, MULTIPLE 7, 8"/>
    <property type="match status" value="1"/>
</dbReference>
<evidence type="ECO:0000259" key="6">
    <source>
        <dbReference type="PROSITE" id="PS50026"/>
    </source>
</evidence>
<feature type="disulfide bond" evidence="3">
    <location>
        <begin position="591"/>
        <end position="600"/>
    </location>
</feature>
<dbReference type="PROSITE" id="PS01186">
    <property type="entry name" value="EGF_2"/>
    <property type="match status" value="1"/>
</dbReference>
<feature type="domain" description="EGF-like" evidence="6">
    <location>
        <begin position="568"/>
        <end position="601"/>
    </location>
</feature>
<evidence type="ECO:0000313" key="8">
    <source>
        <dbReference type="Proteomes" id="UP000613740"/>
    </source>
</evidence>
<keyword evidence="1 5" id="KW-0732">Signal</keyword>
<sequence length="892" mass="90457">MRKSLNLLALGAALAWLATHAHAQDGSCSGHGQTVEGKCACTAPLPVDDASVGYVGDNCGTPVHRLFLNGQDIAETCAQGHVCNVVAPGDPVCFAANIADLAAGSYHLSLLVVSNSVDAAVTLRGLLTNFTAATDPATNATTVTPLAYPNSSAVFSFALHTTRDAPSSQLQLTRRQLGYGAYTGLYLCAESTASTTIMLRGAQHSCPHTLLPNGTLELCNGRGSTDACPHGACTCPPPYAPPANWVQTAGLGFDDCSATLQQLAPGGTPLPVPGHAPGTWAFFAVEVPAAGAAQLHVMAAATEAPQGGGSLALFLRYQQPPGEGETQHDLAGDVATAGSSASASSSWARDASVHLDLLKSDAAFRPGTWYLGVYNKGSGPVTHAVSAALYACLNDCGGRGTCAADTGVCTCTDATALAPDCVASRYELKLGVPLDVAPRPHLVLDKLVVPGVKALLASAATQRLTVTATFNTTEGASLPPWVTSRPVVVVSPKADDIAPGAGGSVVWPEAPLARMALSQQGAQHTMSVGPWMLGDDGALHLALWNPLSGDTGTAGQPPALGYSLLVSTDGSCLADCSGHGTCNAATGTCTCTAPFAGGDCSVDTSALGKVCSPGAVQPVRREDLRGTCWQPCKADGSGFEAEGCGELTCDGKTAEHGNLRRKGTEKLCVEDQCAQGSNTTVVDAVGRTACQQACTCPDDGSACVLTGVCLPGTLTCLNGLQLSKDGSKCESPPVCVEGSLRKAYDLAGGAAGSTFAVCACATAADPASCAYTAPSEAGGNAGGVVSCLPGYEHTGDSAPTRLSDGSAVMTGGTCVVAQHGGGGGRRRGVSGGMVFFYCLLSIALAAGLVVGGKYGLIWWEQYKYGRSVFSQGYVSWPLFGNRNNAGGGADDW</sequence>
<keyword evidence="4" id="KW-1133">Transmembrane helix</keyword>
<dbReference type="Proteomes" id="UP000613740">
    <property type="component" value="Unassembled WGS sequence"/>
</dbReference>
<evidence type="ECO:0000256" key="2">
    <source>
        <dbReference type="ARBA" id="ARBA00023157"/>
    </source>
</evidence>
<feature type="disulfide bond" evidence="3">
    <location>
        <begin position="572"/>
        <end position="582"/>
    </location>
</feature>
<dbReference type="PROSITE" id="PS50026">
    <property type="entry name" value="EGF_3"/>
    <property type="match status" value="1"/>
</dbReference>
<evidence type="ECO:0000256" key="3">
    <source>
        <dbReference type="PROSITE-ProRule" id="PRU00076"/>
    </source>
</evidence>
<keyword evidence="2 3" id="KW-1015">Disulfide bond</keyword>
<comment type="caution">
    <text evidence="7">The sequence shown here is derived from an EMBL/GenBank/DDBJ whole genome shotgun (WGS) entry which is preliminary data.</text>
</comment>
<dbReference type="EMBL" id="JAEHOD010000008">
    <property type="protein sequence ID" value="KAG2451176.1"/>
    <property type="molecule type" value="Genomic_DNA"/>
</dbReference>
<dbReference type="PANTHER" id="PTHR14949:SF56">
    <property type="entry name" value="EGF-LIKE-DOMAIN, MULTIPLE 7"/>
    <property type="match status" value="1"/>
</dbReference>
<feature type="transmembrane region" description="Helical" evidence="4">
    <location>
        <begin position="834"/>
        <end position="856"/>
    </location>
</feature>
<protein>
    <recommendedName>
        <fullName evidence="6">EGF-like domain-containing protein</fullName>
    </recommendedName>
</protein>
<accession>A0A836B8U8</accession>
<dbReference type="InterPro" id="IPR050969">
    <property type="entry name" value="Dev_Signal_Modulators"/>
</dbReference>
<dbReference type="InterPro" id="IPR000742">
    <property type="entry name" value="EGF"/>
</dbReference>
<keyword evidence="8" id="KW-1185">Reference proteome</keyword>
<evidence type="ECO:0000256" key="4">
    <source>
        <dbReference type="SAM" id="Phobius"/>
    </source>
</evidence>
<reference evidence="7" key="1">
    <citation type="journal article" date="2020" name="bioRxiv">
        <title>Comparative genomics of Chlamydomonas.</title>
        <authorList>
            <person name="Craig R.J."/>
            <person name="Hasan A.R."/>
            <person name="Ness R.W."/>
            <person name="Keightley P.D."/>
        </authorList>
    </citation>
    <scope>NUCLEOTIDE SEQUENCE</scope>
    <source>
        <strain evidence="7">CCAP 11/173</strain>
    </source>
</reference>
<feature type="chain" id="PRO_5032810288" description="EGF-like domain-containing protein" evidence="5">
    <location>
        <begin position="24"/>
        <end position="892"/>
    </location>
</feature>
<name>A0A836B8U8_9CHLO</name>
<comment type="caution">
    <text evidence="3">Lacks conserved residue(s) required for the propagation of feature annotation.</text>
</comment>
<keyword evidence="4" id="KW-0812">Transmembrane</keyword>
<keyword evidence="4" id="KW-0472">Membrane</keyword>
<dbReference type="AlphaFoldDB" id="A0A836B8U8"/>
<organism evidence="7 8">
    <name type="scientific">Chlamydomonas schloesseri</name>
    <dbReference type="NCBI Taxonomy" id="2026947"/>
    <lineage>
        <taxon>Eukaryota</taxon>
        <taxon>Viridiplantae</taxon>
        <taxon>Chlorophyta</taxon>
        <taxon>core chlorophytes</taxon>
        <taxon>Chlorophyceae</taxon>
        <taxon>CS clade</taxon>
        <taxon>Chlamydomonadales</taxon>
        <taxon>Chlamydomonadaceae</taxon>
        <taxon>Chlamydomonas</taxon>
    </lineage>
</organism>
<feature type="signal peptide" evidence="5">
    <location>
        <begin position="1"/>
        <end position="23"/>
    </location>
</feature>
<evidence type="ECO:0000313" key="7">
    <source>
        <dbReference type="EMBL" id="KAG2451176.1"/>
    </source>
</evidence>
<proteinExistence type="predicted"/>
<dbReference type="PROSITE" id="PS00022">
    <property type="entry name" value="EGF_1"/>
    <property type="match status" value="1"/>
</dbReference>
<dbReference type="OrthoDB" id="527990at2759"/>